<gene>
    <name evidence="4" type="ORF">US91_C0004G0103</name>
</gene>
<keyword evidence="2" id="KW-1133">Transmembrane helix</keyword>
<comment type="caution">
    <text evidence="4">The sequence shown here is derived from an EMBL/GenBank/DDBJ whole genome shotgun (WGS) entry which is preliminary data.</text>
</comment>
<dbReference type="InterPro" id="IPR003660">
    <property type="entry name" value="HAMP_dom"/>
</dbReference>
<keyword evidence="2" id="KW-0812">Transmembrane</keyword>
<proteinExistence type="predicted"/>
<evidence type="ECO:0000256" key="2">
    <source>
        <dbReference type="SAM" id="Phobius"/>
    </source>
</evidence>
<evidence type="ECO:0000313" key="5">
    <source>
        <dbReference type="Proteomes" id="UP000034022"/>
    </source>
</evidence>
<dbReference type="Gene3D" id="6.10.340.10">
    <property type="match status" value="1"/>
</dbReference>
<dbReference type="PROSITE" id="PS50885">
    <property type="entry name" value="HAMP"/>
    <property type="match status" value="1"/>
</dbReference>
<dbReference type="Proteomes" id="UP000034022">
    <property type="component" value="Unassembled WGS sequence"/>
</dbReference>
<dbReference type="InterPro" id="IPR007892">
    <property type="entry name" value="CHASE4"/>
</dbReference>
<accession>A0A0G0JT30</accession>
<dbReference type="CDD" id="cd06225">
    <property type="entry name" value="HAMP"/>
    <property type="match status" value="1"/>
</dbReference>
<feature type="transmembrane region" description="Helical" evidence="2">
    <location>
        <begin position="277"/>
        <end position="302"/>
    </location>
</feature>
<feature type="transmembrane region" description="Helical" evidence="2">
    <location>
        <begin position="7"/>
        <end position="30"/>
    </location>
</feature>
<sequence length="414" mass="47877">MLIRKKVFFIFSFIILILFFAISNIFSFFLSEDFSDLENREVQQNMIRGTNAFQNNINELAFRIKDWAQWDETYYYAKGENPDFIKNNINSDIVLGLGLNFIVITDINKNTVYKQFFNDSGEEKPFFQNLEKYFTPKSEYIDFRESLSDTHKGVIIVPEGIVVLATTPILPTSGNNVPSGTLTFGFVFDNSSLLPLSELTQLDLSYSLYTNAEKNTDYFDAKNFLSKENSIFIKDAGKNSKIFAYSLIEDINQEPAIILRIEMSRDIYQNAKKINTFFLVFFLLTSIIFLTIILVLVEFLVIRRFLQINKEIKKISAGKGKNVRLTLTGKDEFFQLGNVINKMLDDLSASDMQNTELEEHKQSLSKAVIEHNKELSLKLLELKKINEAMVNRELKMIELKKKISELKNDKQNIE</sequence>
<dbReference type="GO" id="GO:0016020">
    <property type="term" value="C:membrane"/>
    <property type="evidence" value="ECO:0007669"/>
    <property type="project" value="InterPro"/>
</dbReference>
<evidence type="ECO:0000259" key="3">
    <source>
        <dbReference type="PROSITE" id="PS50885"/>
    </source>
</evidence>
<dbReference type="GO" id="GO:0007165">
    <property type="term" value="P:signal transduction"/>
    <property type="evidence" value="ECO:0007669"/>
    <property type="project" value="InterPro"/>
</dbReference>
<keyword evidence="2" id="KW-0472">Membrane</keyword>
<reference evidence="4 5" key="1">
    <citation type="journal article" date="2015" name="Nature">
        <title>rRNA introns, odd ribosomes, and small enigmatic genomes across a large radiation of phyla.</title>
        <authorList>
            <person name="Brown C.T."/>
            <person name="Hug L.A."/>
            <person name="Thomas B.C."/>
            <person name="Sharon I."/>
            <person name="Castelle C.J."/>
            <person name="Singh A."/>
            <person name="Wilkins M.J."/>
            <person name="Williams K.H."/>
            <person name="Banfield J.F."/>
        </authorList>
    </citation>
    <scope>NUCLEOTIDE SEQUENCE [LARGE SCALE GENOMIC DNA]</scope>
</reference>
<keyword evidence="1" id="KW-0175">Coiled coil</keyword>
<protein>
    <submittedName>
        <fullName evidence="4">Diguanylate cyclase with PAS/PAC sensor</fullName>
    </submittedName>
</protein>
<dbReference type="Pfam" id="PF05228">
    <property type="entry name" value="CHASE4"/>
    <property type="match status" value="1"/>
</dbReference>
<organism evidence="4 5">
    <name type="scientific">Candidatus Falkowbacteria bacterium GW2011_GWE1_38_31</name>
    <dbReference type="NCBI Taxonomy" id="1618638"/>
    <lineage>
        <taxon>Bacteria</taxon>
        <taxon>Candidatus Falkowiibacteriota</taxon>
    </lineage>
</organism>
<evidence type="ECO:0000313" key="4">
    <source>
        <dbReference type="EMBL" id="KKQ70618.1"/>
    </source>
</evidence>
<evidence type="ECO:0000256" key="1">
    <source>
        <dbReference type="SAM" id="Coils"/>
    </source>
</evidence>
<dbReference type="EMBL" id="LBUU01000004">
    <property type="protein sequence ID" value="KKQ70618.1"/>
    <property type="molecule type" value="Genomic_DNA"/>
</dbReference>
<name>A0A0G0JT30_9BACT</name>
<dbReference type="AlphaFoldDB" id="A0A0G0JT30"/>
<feature type="domain" description="HAMP" evidence="3">
    <location>
        <begin position="299"/>
        <end position="352"/>
    </location>
</feature>
<feature type="coiled-coil region" evidence="1">
    <location>
        <begin position="354"/>
        <end position="409"/>
    </location>
</feature>